<dbReference type="PANTHER" id="PTHR33392">
    <property type="entry name" value="POLYISOPRENYL-TEICHOIC ACID--PEPTIDOGLYCAN TEICHOIC ACID TRANSFERASE TAGU"/>
    <property type="match status" value="1"/>
</dbReference>
<organism evidence="5 6">
    <name type="scientific">Asanoa iriomotensis</name>
    <dbReference type="NCBI Taxonomy" id="234613"/>
    <lineage>
        <taxon>Bacteria</taxon>
        <taxon>Bacillati</taxon>
        <taxon>Actinomycetota</taxon>
        <taxon>Actinomycetes</taxon>
        <taxon>Micromonosporales</taxon>
        <taxon>Micromonosporaceae</taxon>
        <taxon>Asanoa</taxon>
    </lineage>
</organism>
<comment type="similarity">
    <text evidence="1">Belongs to the LytR/CpsA/Psr (LCP) family.</text>
</comment>
<dbReference type="NCBIfam" id="TIGR00350">
    <property type="entry name" value="lytR_cpsA_psr"/>
    <property type="match status" value="1"/>
</dbReference>
<feature type="transmembrane region" description="Helical" evidence="3">
    <location>
        <begin position="83"/>
        <end position="106"/>
    </location>
</feature>
<proteinExistence type="inferred from homology"/>
<dbReference type="PANTHER" id="PTHR33392:SF6">
    <property type="entry name" value="POLYISOPRENYL-TEICHOIC ACID--PEPTIDOGLYCAN TEICHOIC ACID TRANSFERASE TAGU"/>
    <property type="match status" value="1"/>
</dbReference>
<keyword evidence="3" id="KW-0812">Transmembrane</keyword>
<reference evidence="5 6" key="1">
    <citation type="submission" date="2021-01" db="EMBL/GenBank/DDBJ databases">
        <title>Whole genome shotgun sequence of Asanoa iriomotensis NBRC 100142.</title>
        <authorList>
            <person name="Komaki H."/>
            <person name="Tamura T."/>
        </authorList>
    </citation>
    <scope>NUCLEOTIDE SEQUENCE [LARGE SCALE GENOMIC DNA]</scope>
    <source>
        <strain evidence="5 6">NBRC 100142</strain>
    </source>
</reference>
<dbReference type="InterPro" id="IPR050922">
    <property type="entry name" value="LytR/CpsA/Psr_CW_biosynth"/>
</dbReference>
<dbReference type="Proteomes" id="UP000624325">
    <property type="component" value="Unassembled WGS sequence"/>
</dbReference>
<evidence type="ECO:0000256" key="3">
    <source>
        <dbReference type="SAM" id="Phobius"/>
    </source>
</evidence>
<accession>A0ABQ4CE85</accession>
<gene>
    <name evidence="5" type="ORF">Air01nite_71790</name>
</gene>
<dbReference type="RefSeq" id="WP_203707898.1">
    <property type="nucleotide sequence ID" value="NZ_BAAALU010000003.1"/>
</dbReference>
<dbReference type="Pfam" id="PF03816">
    <property type="entry name" value="LytR_cpsA_psr"/>
    <property type="match status" value="1"/>
</dbReference>
<evidence type="ECO:0000259" key="4">
    <source>
        <dbReference type="Pfam" id="PF03816"/>
    </source>
</evidence>
<protein>
    <recommendedName>
        <fullName evidence="4">Cell envelope-related transcriptional attenuator domain-containing protein</fullName>
    </recommendedName>
</protein>
<feature type="compositionally biased region" description="Gly residues" evidence="2">
    <location>
        <begin position="54"/>
        <end position="63"/>
    </location>
</feature>
<keyword evidence="3" id="KW-1133">Transmembrane helix</keyword>
<name>A0ABQ4CE85_9ACTN</name>
<dbReference type="EMBL" id="BONC01000087">
    <property type="protein sequence ID" value="GIF61084.1"/>
    <property type="molecule type" value="Genomic_DNA"/>
</dbReference>
<comment type="caution">
    <text evidence="5">The sequence shown here is derived from an EMBL/GenBank/DDBJ whole genome shotgun (WGS) entry which is preliminary data.</text>
</comment>
<evidence type="ECO:0000256" key="1">
    <source>
        <dbReference type="ARBA" id="ARBA00006068"/>
    </source>
</evidence>
<dbReference type="Gene3D" id="3.40.630.190">
    <property type="entry name" value="LCP protein"/>
    <property type="match status" value="1"/>
</dbReference>
<keyword evidence="3" id="KW-0472">Membrane</keyword>
<evidence type="ECO:0000313" key="5">
    <source>
        <dbReference type="EMBL" id="GIF61084.1"/>
    </source>
</evidence>
<keyword evidence="6" id="KW-1185">Reference proteome</keyword>
<feature type="region of interest" description="Disordered" evidence="2">
    <location>
        <begin position="1"/>
        <end position="76"/>
    </location>
</feature>
<evidence type="ECO:0000256" key="2">
    <source>
        <dbReference type="SAM" id="MobiDB-lite"/>
    </source>
</evidence>
<feature type="domain" description="Cell envelope-related transcriptional attenuator" evidence="4">
    <location>
        <begin position="158"/>
        <end position="311"/>
    </location>
</feature>
<evidence type="ECO:0000313" key="6">
    <source>
        <dbReference type="Proteomes" id="UP000624325"/>
    </source>
</evidence>
<dbReference type="InterPro" id="IPR004474">
    <property type="entry name" value="LytR_CpsA_psr"/>
</dbReference>
<sequence length="403" mass="43171">MSATTSSSGGTYGRASVPGRGASTPVSGAPSGTRISGRAVVPGARTETRPRVAGGPGGPGGPRGPRRPGAPYRKGPQPKWGRIALVAVAGLVVLGLLGAGGTWIYVRALNGNIGRTDPFSELTDGRPAKTTTGALNILMVGTDSRDPDAALDKAGQWRADTIIVMHIPASQDKAYLVSIPRDLYVPVPKSAKAQCSDSERHKVNAAFAFGGLPLAVRTVECFTDVRMDHVMAIDFAGFKEVTDALGGVDLKVERTIKSIHKPYRTFKKGLNHMNGDEALDWVRQRKQFPDGDFARMRHQQEFLRALMDKAASTGTLTNPGKLNSFLKAVTNAVTVDEKFSLVDMALQFRNLRGENLQFLTSPYSGSQTIGGESVVVSDRTKALAMYKAMTEDKMADWVATNKK</sequence>